<sequence length="95" mass="11005">RIWLEKKEHSVEGHTAVCTLRFNNTIIWGPSSCHHNTTQLRDALYQVDPRFTLEIWEKPKTIQGHTYSISVMAGNRLYLDHLSTHANMIGLYQAI</sequence>
<keyword evidence="2" id="KW-1185">Reference proteome</keyword>
<feature type="non-terminal residue" evidence="1">
    <location>
        <position position="1"/>
    </location>
</feature>
<evidence type="ECO:0000313" key="2">
    <source>
        <dbReference type="Proteomes" id="UP001301958"/>
    </source>
</evidence>
<proteinExistence type="predicted"/>
<dbReference type="Proteomes" id="UP001301958">
    <property type="component" value="Unassembled WGS sequence"/>
</dbReference>
<feature type="non-terminal residue" evidence="1">
    <location>
        <position position="95"/>
    </location>
</feature>
<gene>
    <name evidence="1" type="ORF">QBC38DRAFT_348692</name>
</gene>
<name>A0AAN6YT76_9PEZI</name>
<comment type="caution">
    <text evidence="1">The sequence shown here is derived from an EMBL/GenBank/DDBJ whole genome shotgun (WGS) entry which is preliminary data.</text>
</comment>
<dbReference type="EMBL" id="MU865461">
    <property type="protein sequence ID" value="KAK4222632.1"/>
    <property type="molecule type" value="Genomic_DNA"/>
</dbReference>
<reference evidence="1" key="2">
    <citation type="submission" date="2023-05" db="EMBL/GenBank/DDBJ databases">
        <authorList>
            <consortium name="Lawrence Berkeley National Laboratory"/>
            <person name="Steindorff A."/>
            <person name="Hensen N."/>
            <person name="Bonometti L."/>
            <person name="Westerberg I."/>
            <person name="Brannstrom I.O."/>
            <person name="Guillou S."/>
            <person name="Cros-Aarteil S."/>
            <person name="Calhoun S."/>
            <person name="Haridas S."/>
            <person name="Kuo A."/>
            <person name="Mondo S."/>
            <person name="Pangilinan J."/>
            <person name="Riley R."/>
            <person name="Labutti K."/>
            <person name="Andreopoulos B."/>
            <person name="Lipzen A."/>
            <person name="Chen C."/>
            <person name="Yanf M."/>
            <person name="Daum C."/>
            <person name="Ng V."/>
            <person name="Clum A."/>
            <person name="Ohm R."/>
            <person name="Martin F."/>
            <person name="Silar P."/>
            <person name="Natvig D."/>
            <person name="Lalanne C."/>
            <person name="Gautier V."/>
            <person name="Ament-Velasquez S.L."/>
            <person name="Kruys A."/>
            <person name="Hutchinson M.I."/>
            <person name="Powell A.J."/>
            <person name="Barry K."/>
            <person name="Miller A.N."/>
            <person name="Grigoriev I.V."/>
            <person name="Debuchy R."/>
            <person name="Gladieux P."/>
            <person name="Thoren M.H."/>
            <person name="Johannesson H."/>
        </authorList>
    </citation>
    <scope>NUCLEOTIDE SEQUENCE</scope>
    <source>
        <strain evidence="1">CBS 990.96</strain>
    </source>
</reference>
<evidence type="ECO:0000313" key="1">
    <source>
        <dbReference type="EMBL" id="KAK4222632.1"/>
    </source>
</evidence>
<dbReference type="AlphaFoldDB" id="A0AAN6YT76"/>
<protein>
    <submittedName>
        <fullName evidence="1">Nuclear RNA binding protein</fullName>
    </submittedName>
</protein>
<reference evidence="1" key="1">
    <citation type="journal article" date="2023" name="Mol. Phylogenet. Evol.">
        <title>Genome-scale phylogeny and comparative genomics of the fungal order Sordariales.</title>
        <authorList>
            <person name="Hensen N."/>
            <person name="Bonometti L."/>
            <person name="Westerberg I."/>
            <person name="Brannstrom I.O."/>
            <person name="Guillou S."/>
            <person name="Cros-Aarteil S."/>
            <person name="Calhoun S."/>
            <person name="Haridas S."/>
            <person name="Kuo A."/>
            <person name="Mondo S."/>
            <person name="Pangilinan J."/>
            <person name="Riley R."/>
            <person name="LaButti K."/>
            <person name="Andreopoulos B."/>
            <person name="Lipzen A."/>
            <person name="Chen C."/>
            <person name="Yan M."/>
            <person name="Daum C."/>
            <person name="Ng V."/>
            <person name="Clum A."/>
            <person name="Steindorff A."/>
            <person name="Ohm R.A."/>
            <person name="Martin F."/>
            <person name="Silar P."/>
            <person name="Natvig D.O."/>
            <person name="Lalanne C."/>
            <person name="Gautier V."/>
            <person name="Ament-Velasquez S.L."/>
            <person name="Kruys A."/>
            <person name="Hutchinson M.I."/>
            <person name="Powell A.J."/>
            <person name="Barry K."/>
            <person name="Miller A.N."/>
            <person name="Grigoriev I.V."/>
            <person name="Debuchy R."/>
            <person name="Gladieux P."/>
            <person name="Hiltunen Thoren M."/>
            <person name="Johannesson H."/>
        </authorList>
    </citation>
    <scope>NUCLEOTIDE SEQUENCE</scope>
    <source>
        <strain evidence="1">CBS 990.96</strain>
    </source>
</reference>
<accession>A0AAN6YT76</accession>
<organism evidence="1 2">
    <name type="scientific">Podospora fimiseda</name>
    <dbReference type="NCBI Taxonomy" id="252190"/>
    <lineage>
        <taxon>Eukaryota</taxon>
        <taxon>Fungi</taxon>
        <taxon>Dikarya</taxon>
        <taxon>Ascomycota</taxon>
        <taxon>Pezizomycotina</taxon>
        <taxon>Sordariomycetes</taxon>
        <taxon>Sordariomycetidae</taxon>
        <taxon>Sordariales</taxon>
        <taxon>Podosporaceae</taxon>
        <taxon>Podospora</taxon>
    </lineage>
</organism>